<reference evidence="2" key="1">
    <citation type="journal article" date="2017" name="Plant J.">
        <title>The pomegranate (Punica granatum L.) genome and the genomics of punicalagin biosynthesis.</title>
        <authorList>
            <person name="Qin G."/>
            <person name="Xu C."/>
            <person name="Ming R."/>
            <person name="Tang H."/>
            <person name="Guyot R."/>
            <person name="Kramer E.M."/>
            <person name="Hu Y."/>
            <person name="Yi X."/>
            <person name="Qi Y."/>
            <person name="Xu X."/>
            <person name="Gao Z."/>
            <person name="Pan H."/>
            <person name="Jian J."/>
            <person name="Tian Y."/>
            <person name="Yue Z."/>
            <person name="Xu Y."/>
        </authorList>
    </citation>
    <scope>NUCLEOTIDE SEQUENCE [LARGE SCALE GENOMIC DNA]</scope>
    <source>
        <strain evidence="2">cv. Dabenzi</strain>
    </source>
</reference>
<organism evidence="1 2">
    <name type="scientific">Punica granatum</name>
    <name type="common">Pomegranate</name>
    <dbReference type="NCBI Taxonomy" id="22663"/>
    <lineage>
        <taxon>Eukaryota</taxon>
        <taxon>Viridiplantae</taxon>
        <taxon>Streptophyta</taxon>
        <taxon>Embryophyta</taxon>
        <taxon>Tracheophyta</taxon>
        <taxon>Spermatophyta</taxon>
        <taxon>Magnoliopsida</taxon>
        <taxon>eudicotyledons</taxon>
        <taxon>Gunneridae</taxon>
        <taxon>Pentapetalae</taxon>
        <taxon>rosids</taxon>
        <taxon>malvids</taxon>
        <taxon>Myrtales</taxon>
        <taxon>Lythraceae</taxon>
        <taxon>Punica</taxon>
    </lineage>
</organism>
<evidence type="ECO:0000313" key="2">
    <source>
        <dbReference type="Proteomes" id="UP000197138"/>
    </source>
</evidence>
<gene>
    <name evidence="1" type="ORF">CDL15_Pgr014036</name>
</gene>
<evidence type="ECO:0000313" key="1">
    <source>
        <dbReference type="EMBL" id="OWM69575.1"/>
    </source>
</evidence>
<dbReference type="EMBL" id="MTKT01004864">
    <property type="protein sequence ID" value="OWM69575.1"/>
    <property type="molecule type" value="Genomic_DNA"/>
</dbReference>
<sequence length="83" mass="9028">MIASISSRASDLIQIFCHPWSSTTEIASKTARASACRGEAVSALEIHECDMGMFGWLLVPARLAFSVVHAASVCMKFHSSERQ</sequence>
<protein>
    <submittedName>
        <fullName evidence="1">Uncharacterized protein</fullName>
    </submittedName>
</protein>
<comment type="caution">
    <text evidence="1">The sequence shown here is derived from an EMBL/GenBank/DDBJ whole genome shotgun (WGS) entry which is preliminary data.</text>
</comment>
<dbReference type="AlphaFoldDB" id="A0A218W9X5"/>
<name>A0A218W9X5_PUNGR</name>
<proteinExistence type="predicted"/>
<dbReference type="Proteomes" id="UP000197138">
    <property type="component" value="Unassembled WGS sequence"/>
</dbReference>
<accession>A0A218W9X5</accession>